<proteinExistence type="predicted"/>
<reference evidence="2" key="1">
    <citation type="submission" date="2021-01" db="EMBL/GenBank/DDBJ databases">
        <title>Genome public.</title>
        <authorList>
            <person name="Liu C."/>
            <person name="Sun Q."/>
        </authorList>
    </citation>
    <scope>NUCLEOTIDE SEQUENCE [LARGE SCALE GENOMIC DNA]</scope>
    <source>
        <strain evidence="2">CGMCC 1.18722</strain>
    </source>
</reference>
<organism evidence="1 2">
    <name type="scientific">Zobellella iuensis</name>
    <dbReference type="NCBI Taxonomy" id="2803811"/>
    <lineage>
        <taxon>Bacteria</taxon>
        <taxon>Pseudomonadati</taxon>
        <taxon>Pseudomonadota</taxon>
        <taxon>Gammaproteobacteria</taxon>
        <taxon>Aeromonadales</taxon>
        <taxon>Aeromonadaceae</taxon>
        <taxon>Zobellella</taxon>
    </lineage>
</organism>
<evidence type="ECO:0000313" key="1">
    <source>
        <dbReference type="EMBL" id="MBL1376336.1"/>
    </source>
</evidence>
<name>A0ABS1QPC4_9GAMM</name>
<keyword evidence="2" id="KW-1185">Reference proteome</keyword>
<comment type="caution">
    <text evidence="1">The sequence shown here is derived from an EMBL/GenBank/DDBJ whole genome shotgun (WGS) entry which is preliminary data.</text>
</comment>
<sequence>MSVLYQDAYCYQGKIMELYRGPAISELDVRTAQGMLSVFVASRLIDELALRPGLNISGDAMTLCVRTGMDDGRADYRRKHHVDA</sequence>
<evidence type="ECO:0000313" key="2">
    <source>
        <dbReference type="Proteomes" id="UP000638570"/>
    </source>
</evidence>
<gene>
    <name evidence="1" type="ORF">JKV55_03175</name>
</gene>
<protein>
    <submittedName>
        <fullName evidence="1">Uncharacterized protein</fullName>
    </submittedName>
</protein>
<dbReference type="Proteomes" id="UP000638570">
    <property type="component" value="Unassembled WGS sequence"/>
</dbReference>
<dbReference type="EMBL" id="JAERTZ010000008">
    <property type="protein sequence ID" value="MBL1376336.1"/>
    <property type="molecule type" value="Genomic_DNA"/>
</dbReference>
<dbReference type="RefSeq" id="WP_202082299.1">
    <property type="nucleotide sequence ID" value="NZ_JAERTZ010000008.1"/>
</dbReference>
<accession>A0ABS1QPC4</accession>